<keyword evidence="2 3" id="KW-0813">Transport</keyword>
<dbReference type="SUPFAM" id="SSF143243">
    <property type="entry name" value="Nqo5-like"/>
    <property type="match status" value="1"/>
</dbReference>
<evidence type="ECO:0000259" key="4">
    <source>
        <dbReference type="Pfam" id="PF00329"/>
    </source>
</evidence>
<dbReference type="GeneID" id="4200902"/>
<sequence length="188" mass="22027">MEVKNRLASYILKTVPNLIKFCVSRRDSVVLYTTPDKLVALCKFLKYNVNTQYKVLVDVCGVDYPSRELRFEIVYNFLSVSYNSRICVKTCVDETTPIPSVTPTFSAAGWYEREVWDLLGVFISGHPDLRRILTDYGFEGHPLRKDFPLTGYSEVRYDHNEKRVIKEPTQLSQNFRYFNFNSPWLKEQ</sequence>
<dbReference type="GO" id="GO:0016651">
    <property type="term" value="F:oxidoreductase activity, acting on NAD(P)H"/>
    <property type="evidence" value="ECO:0007669"/>
    <property type="project" value="InterPro"/>
</dbReference>
<proteinExistence type="inferred from homology"/>
<gene>
    <name evidence="5" type="primary">nad9</name>
</gene>
<keyword evidence="3" id="KW-1278">Translocase</keyword>
<protein>
    <submittedName>
        <fullName evidence="5">NADH dehydrogenase subunit 9</fullName>
    </submittedName>
</protein>
<accession>Q0QIQ8</accession>
<dbReference type="InterPro" id="IPR010218">
    <property type="entry name" value="NADH_DH_suC"/>
</dbReference>
<dbReference type="HAMAP" id="MF_01357">
    <property type="entry name" value="NDH1_NuoC"/>
    <property type="match status" value="1"/>
</dbReference>
<dbReference type="PROSITE" id="PS00542">
    <property type="entry name" value="COMPLEX1_30K"/>
    <property type="match status" value="1"/>
</dbReference>
<evidence type="ECO:0000313" key="5">
    <source>
        <dbReference type="EMBL" id="ABC96345.1"/>
    </source>
</evidence>
<geneLocation type="mitochondrion" evidence="5"/>
<keyword evidence="3" id="KW-0520">NAD</keyword>
<reference evidence="5" key="2">
    <citation type="submission" date="2006-01" db="EMBL/GenBank/DDBJ databases">
        <authorList>
            <person name="Pombert J.-F."/>
            <person name="Beauchamp P."/>
            <person name="Otis C."/>
            <person name="Lemieux C."/>
            <person name="Turmel M."/>
        </authorList>
    </citation>
    <scope>NUCLEOTIDE SEQUENCE</scope>
</reference>
<evidence type="ECO:0000256" key="1">
    <source>
        <dbReference type="ARBA" id="ARBA00007569"/>
    </source>
</evidence>
<evidence type="ECO:0000256" key="3">
    <source>
        <dbReference type="RuleBase" id="RU003456"/>
    </source>
</evidence>
<dbReference type="Pfam" id="PF00329">
    <property type="entry name" value="Complex1_30kDa"/>
    <property type="match status" value="1"/>
</dbReference>
<dbReference type="InterPro" id="IPR037232">
    <property type="entry name" value="NADH_quin_OxRdtase_su_C/D-like"/>
</dbReference>
<reference evidence="5" key="1">
    <citation type="journal article" date="2006" name="Curr. Genet.">
        <title>The complete mitochondrial DNA sequence of the green alga Oltmannsiellopsis viridis: evolutionary trends of the mitochondrial genome in the Ulvophyceae.</title>
        <authorList>
            <person name="Pombert J.F."/>
            <person name="Beauchamp P."/>
            <person name="Otis C."/>
            <person name="Lemieux C."/>
            <person name="Turmel M."/>
        </authorList>
    </citation>
    <scope>NUCLEOTIDE SEQUENCE</scope>
</reference>
<dbReference type="PANTHER" id="PTHR10884">
    <property type="entry name" value="NADH DEHYDROGENASE UBIQUINONE IRON-SULFUR PROTEIN 3"/>
    <property type="match status" value="1"/>
</dbReference>
<dbReference type="AlphaFoldDB" id="Q0QIQ8"/>
<dbReference type="InterPro" id="IPR020396">
    <property type="entry name" value="NADH_UbQ_OxRdtase_CS"/>
</dbReference>
<dbReference type="GO" id="GO:0008137">
    <property type="term" value="F:NADH dehydrogenase (ubiquinone) activity"/>
    <property type="evidence" value="ECO:0007669"/>
    <property type="project" value="InterPro"/>
</dbReference>
<dbReference type="Gene3D" id="3.30.460.80">
    <property type="entry name" value="NADH:ubiquinone oxidoreductase, 30kDa subunit"/>
    <property type="match status" value="1"/>
</dbReference>
<dbReference type="NCBIfam" id="TIGR01961">
    <property type="entry name" value="NuoC_fam"/>
    <property type="match status" value="1"/>
</dbReference>
<dbReference type="EMBL" id="DQ365900">
    <property type="protein sequence ID" value="ABC96345.1"/>
    <property type="molecule type" value="Genomic_DNA"/>
</dbReference>
<evidence type="ECO:0000256" key="2">
    <source>
        <dbReference type="ARBA" id="ARBA00022448"/>
    </source>
</evidence>
<name>Q0QIQ8_OLTVI</name>
<dbReference type="InterPro" id="IPR001268">
    <property type="entry name" value="NADH_UbQ_OxRdtase_30kDa_su"/>
</dbReference>
<dbReference type="PANTHER" id="PTHR10884:SF14">
    <property type="entry name" value="NADH DEHYDROGENASE [UBIQUINONE] IRON-SULFUR PROTEIN 3, MITOCHONDRIAL"/>
    <property type="match status" value="1"/>
</dbReference>
<feature type="domain" description="NADH:ubiquinone oxidoreductase 30kDa subunit" evidence="4">
    <location>
        <begin position="32"/>
        <end position="152"/>
    </location>
</feature>
<organism evidence="5">
    <name type="scientific">Oltmannsiellopsis viridis</name>
    <name type="common">Marine flagellate</name>
    <name type="synonym">Oltmannsiella viridis</name>
    <dbReference type="NCBI Taxonomy" id="51324"/>
    <lineage>
        <taxon>Eukaryota</taxon>
        <taxon>Viridiplantae</taxon>
        <taxon>Chlorophyta</taxon>
        <taxon>core chlorophytes</taxon>
        <taxon>Ulvophyceae</taxon>
        <taxon>OUU clade</taxon>
        <taxon>Oltmannsiellopsidales</taxon>
        <taxon>Oltmannsiellopsidaceae</taxon>
        <taxon>Oltmannsiellopsis</taxon>
    </lineage>
</organism>
<keyword evidence="5" id="KW-0496">Mitochondrion</keyword>
<dbReference type="NCBIfam" id="NF004733">
    <property type="entry name" value="PRK06074.1-5"/>
    <property type="match status" value="1"/>
</dbReference>
<comment type="similarity">
    <text evidence="1 3">Belongs to the complex I 30 kDa subunit family.</text>
</comment>
<dbReference type="RefSeq" id="YP_684387.1">
    <property type="nucleotide sequence ID" value="NC_008256.1"/>
</dbReference>